<protein>
    <submittedName>
        <fullName evidence="6">Dipeptidyl-peptidase 6</fullName>
    </submittedName>
</protein>
<dbReference type="RefSeq" id="WP_129610616.1">
    <property type="nucleotide sequence ID" value="NZ_UWOC01000171.1"/>
</dbReference>
<comment type="similarity">
    <text evidence="1">Belongs to the peptidase C40 family.</text>
</comment>
<reference evidence="7" key="1">
    <citation type="submission" date="2018-10" db="EMBL/GenBank/DDBJ databases">
        <authorList>
            <person name="Peiro R."/>
            <person name="Begona"/>
            <person name="Cbmso G."/>
            <person name="Lopez M."/>
            <person name="Gonzalez S."/>
            <person name="Sacristan E."/>
            <person name="Castillo E."/>
        </authorList>
    </citation>
    <scope>NUCLEOTIDE SEQUENCE [LARGE SCALE GENOMIC DNA]</scope>
</reference>
<name>A0A3S5CYL3_9BRAD</name>
<keyword evidence="2" id="KW-0645">Protease</keyword>
<dbReference type="EMBL" id="UWOC01000171">
    <property type="protein sequence ID" value="VCU10517.1"/>
    <property type="molecule type" value="Genomic_DNA"/>
</dbReference>
<comment type="caution">
    <text evidence="6">The sequence shown here is derived from an EMBL/GenBank/DDBJ whole genome shotgun (WGS) entry which is preliminary data.</text>
</comment>
<evidence type="ECO:0000256" key="2">
    <source>
        <dbReference type="ARBA" id="ARBA00022670"/>
    </source>
</evidence>
<dbReference type="Pfam" id="PF00877">
    <property type="entry name" value="NLPC_P60"/>
    <property type="match status" value="1"/>
</dbReference>
<accession>A0A3S5CYL3</accession>
<dbReference type="AlphaFoldDB" id="A0A3S5CYL3"/>
<evidence type="ECO:0000313" key="7">
    <source>
        <dbReference type="Proteomes" id="UP000289200"/>
    </source>
</evidence>
<evidence type="ECO:0000256" key="4">
    <source>
        <dbReference type="ARBA" id="ARBA00022807"/>
    </source>
</evidence>
<keyword evidence="3" id="KW-0378">Hydrolase</keyword>
<dbReference type="InterPro" id="IPR038765">
    <property type="entry name" value="Papain-like_cys_pep_sf"/>
</dbReference>
<evidence type="ECO:0000256" key="1">
    <source>
        <dbReference type="ARBA" id="ARBA00007074"/>
    </source>
</evidence>
<dbReference type="Pfam" id="PF18348">
    <property type="entry name" value="SH3_16"/>
    <property type="match status" value="1"/>
</dbReference>
<keyword evidence="7" id="KW-1185">Reference proteome</keyword>
<dbReference type="InterPro" id="IPR051794">
    <property type="entry name" value="PG_Endopeptidase_C40"/>
</dbReference>
<keyword evidence="4" id="KW-0788">Thiol protease</keyword>
<dbReference type="InterPro" id="IPR041382">
    <property type="entry name" value="SH3_16"/>
</dbReference>
<dbReference type="PROSITE" id="PS51935">
    <property type="entry name" value="NLPC_P60"/>
    <property type="match status" value="1"/>
</dbReference>
<dbReference type="PANTHER" id="PTHR47359:SF3">
    <property type="entry name" value="NLP_P60 DOMAIN-CONTAINING PROTEIN-RELATED"/>
    <property type="match status" value="1"/>
</dbReference>
<evidence type="ECO:0000313" key="6">
    <source>
        <dbReference type="EMBL" id="VCU10517.1"/>
    </source>
</evidence>
<gene>
    <name evidence="6" type="ORF">RHODGE_RHODGE_03716</name>
</gene>
<evidence type="ECO:0000256" key="3">
    <source>
        <dbReference type="ARBA" id="ARBA00022801"/>
    </source>
</evidence>
<dbReference type="Proteomes" id="UP000289200">
    <property type="component" value="Unassembled WGS sequence"/>
</dbReference>
<dbReference type="GO" id="GO:0008234">
    <property type="term" value="F:cysteine-type peptidase activity"/>
    <property type="evidence" value="ECO:0007669"/>
    <property type="project" value="UniProtKB-KW"/>
</dbReference>
<proteinExistence type="inferred from homology"/>
<dbReference type="Gene3D" id="2.30.30.40">
    <property type="entry name" value="SH3 Domains"/>
    <property type="match status" value="1"/>
</dbReference>
<dbReference type="GO" id="GO:0006508">
    <property type="term" value="P:proteolysis"/>
    <property type="evidence" value="ECO:0007669"/>
    <property type="project" value="UniProtKB-KW"/>
</dbReference>
<dbReference type="SUPFAM" id="SSF54001">
    <property type="entry name" value="Cysteine proteinases"/>
    <property type="match status" value="1"/>
</dbReference>
<dbReference type="PANTHER" id="PTHR47359">
    <property type="entry name" value="PEPTIDOGLYCAN DL-ENDOPEPTIDASE CWLO"/>
    <property type="match status" value="1"/>
</dbReference>
<dbReference type="InterPro" id="IPR000064">
    <property type="entry name" value="NLP_P60_dom"/>
</dbReference>
<sequence length="318" mass="33053">MRRRDVVGLGAGLLGAALLAPAVVRAQAPAPGRLDPRLTPARPDLAARALEGQVTAARFVDGEPREVVAAVAPVRKAPSPDAELLTEALKGERVTVYDVTTGAAAGEGWAWVQLAADHYVGYIPAAALGPPGPSPTHRVTAPRTVVLPGPSLKRPPVETLSLGARLAVARTDGPYAVTIAGGHVPLLHLAPVGVPDRDPVAVAETLVGTPYLWGGKTSLGLDCSALVQLALTACGIACPRDSDMQEAAVGRVLDSVEAERPRRGDLVFWTGHVAIVRDETTLLHANAHHMAVAIEPIAAAVDRLRSTGLAVTRVRRPV</sequence>
<organism evidence="6 7">
    <name type="scientific">Rhodoplanes serenus</name>
    <dbReference type="NCBI Taxonomy" id="200615"/>
    <lineage>
        <taxon>Bacteria</taxon>
        <taxon>Pseudomonadati</taxon>
        <taxon>Pseudomonadota</taxon>
        <taxon>Alphaproteobacteria</taxon>
        <taxon>Hyphomicrobiales</taxon>
        <taxon>Nitrobacteraceae</taxon>
        <taxon>Rhodoplanes</taxon>
    </lineage>
</organism>
<dbReference type="OrthoDB" id="9813368at2"/>
<evidence type="ECO:0000259" key="5">
    <source>
        <dbReference type="PROSITE" id="PS51935"/>
    </source>
</evidence>
<dbReference type="Gene3D" id="3.90.1720.10">
    <property type="entry name" value="endopeptidase domain like (from Nostoc punctiforme)"/>
    <property type="match status" value="1"/>
</dbReference>
<feature type="domain" description="NlpC/P60" evidence="5">
    <location>
        <begin position="193"/>
        <end position="315"/>
    </location>
</feature>